<name>J7FA62_9CAUD</name>
<dbReference type="KEGG" id="vg:14011989"/>
<evidence type="ECO:0000313" key="2">
    <source>
        <dbReference type="EMBL" id="AFH19734.1"/>
    </source>
</evidence>
<sequence length="123" mass="13187">MIVLVFGGRDFRDRFAVHKAFAEFTARIGIINQVVHGNARGADLTGAQVAIDLGIPTRAFPADWDKYGKGAGPIRNQQMIDEGNIQAAIGFPGGRGTADMVSRLAKHGIPLWNAGAIPVDNYK</sequence>
<gene>
    <name evidence="2" type="ORF">7-7-1_00036</name>
</gene>
<reference evidence="2 3" key="1">
    <citation type="submission" date="2011-12" db="EMBL/GenBank/DDBJ databases">
        <title>The genome sequence of the flagella-specific Agrobacterium bacteriophage 7-7-1.</title>
        <authorList>
            <person name="Schmitt R."/>
            <person name="Van den Bossche A."/>
            <person name="Lavigne R."/>
            <person name="Kropinski A.M."/>
        </authorList>
    </citation>
    <scope>NUCLEOTIDE SEQUENCE [LARGE SCALE GENOMIC DNA]</scope>
</reference>
<feature type="domain" description="YspA cpYpsA-related SLOG" evidence="1">
    <location>
        <begin position="1"/>
        <end position="67"/>
    </location>
</feature>
<dbReference type="RefSeq" id="YP_007006492.1">
    <property type="nucleotide sequence ID" value="NC_019519.1"/>
</dbReference>
<evidence type="ECO:0000259" key="1">
    <source>
        <dbReference type="Pfam" id="PF10686"/>
    </source>
</evidence>
<dbReference type="Pfam" id="PF10686">
    <property type="entry name" value="YAcAr"/>
    <property type="match status" value="1"/>
</dbReference>
<evidence type="ECO:0000313" key="3">
    <source>
        <dbReference type="Proteomes" id="UP000003754"/>
    </source>
</evidence>
<dbReference type="InterPro" id="IPR019627">
    <property type="entry name" value="YAcAr"/>
</dbReference>
<keyword evidence="3" id="KW-1185">Reference proteome</keyword>
<protein>
    <recommendedName>
        <fullName evidence="1">YspA cpYpsA-related SLOG domain-containing protein</fullName>
    </recommendedName>
</protein>
<dbReference type="GeneID" id="14011989"/>
<organism evidence="2 3">
    <name type="scientific">Agrobacterium phage 7-7-1</name>
    <dbReference type="NCBI Taxonomy" id="1161931"/>
    <lineage>
        <taxon>Viruses</taxon>
        <taxon>Duplodnaviria</taxon>
        <taxon>Heunggongvirae</taxon>
        <taxon>Uroviricota</taxon>
        <taxon>Caudoviricetes</taxon>
        <taxon>Schmittlotzvirus</taxon>
        <taxon>Schmittlotzvirus sv771</taxon>
    </lineage>
</organism>
<proteinExistence type="predicted"/>
<dbReference type="SUPFAM" id="SSF102405">
    <property type="entry name" value="MCP/YpsA-like"/>
    <property type="match status" value="1"/>
</dbReference>
<dbReference type="Proteomes" id="UP000003754">
    <property type="component" value="Segment"/>
</dbReference>
<accession>J7FA62</accession>
<dbReference type="EMBL" id="JQ312117">
    <property type="protein sequence ID" value="AFH19734.1"/>
    <property type="molecule type" value="Genomic_DNA"/>
</dbReference>
<dbReference type="OrthoDB" id="13008at10239"/>